<dbReference type="eggNOG" id="COG3706">
    <property type="taxonomic scope" value="Bacteria"/>
</dbReference>
<dbReference type="AlphaFoldDB" id="D6ZYU9"/>
<name>D6ZYU9_ANCN5</name>
<dbReference type="Gene3D" id="3.30.70.270">
    <property type="match status" value="1"/>
</dbReference>
<dbReference type="RefSeq" id="WP_013168569.1">
    <property type="nucleotide sequence ID" value="NC_014217.1"/>
</dbReference>
<dbReference type="NCBIfam" id="TIGR00254">
    <property type="entry name" value="GGDEF"/>
    <property type="match status" value="1"/>
</dbReference>
<comment type="catalytic activity">
    <reaction evidence="2">
        <text>2 GTP = 3',3'-c-di-GMP + 2 diphosphate</text>
        <dbReference type="Rhea" id="RHEA:24898"/>
        <dbReference type="ChEBI" id="CHEBI:33019"/>
        <dbReference type="ChEBI" id="CHEBI:37565"/>
        <dbReference type="ChEBI" id="CHEBI:58805"/>
        <dbReference type="EC" id="2.7.7.65"/>
    </reaction>
</comment>
<evidence type="ECO:0000259" key="6">
    <source>
        <dbReference type="PROSITE" id="PS50887"/>
    </source>
</evidence>
<evidence type="ECO:0000256" key="4">
    <source>
        <dbReference type="SAM" id="Phobius"/>
    </source>
</evidence>
<evidence type="ECO:0000313" key="7">
    <source>
        <dbReference type="EMBL" id="ADH91068.1"/>
    </source>
</evidence>
<dbReference type="GO" id="GO:0005886">
    <property type="term" value="C:plasma membrane"/>
    <property type="evidence" value="ECO:0007669"/>
    <property type="project" value="TreeGrafter"/>
</dbReference>
<dbReference type="InterPro" id="IPR029787">
    <property type="entry name" value="Nucleotide_cyclase"/>
</dbReference>
<feature type="region of interest" description="Disordered" evidence="3">
    <location>
        <begin position="1"/>
        <end position="27"/>
    </location>
</feature>
<dbReference type="CDD" id="cd01949">
    <property type="entry name" value="GGDEF"/>
    <property type="match status" value="1"/>
</dbReference>
<dbReference type="CDD" id="cd12914">
    <property type="entry name" value="PDC1_DGC_like"/>
    <property type="match status" value="1"/>
</dbReference>
<dbReference type="CDD" id="cd12915">
    <property type="entry name" value="PDC2_DGC_like"/>
    <property type="match status" value="1"/>
</dbReference>
<dbReference type="PROSITE" id="PS50885">
    <property type="entry name" value="HAMP"/>
    <property type="match status" value="1"/>
</dbReference>
<feature type="domain" description="HAMP" evidence="5">
    <location>
        <begin position="350"/>
        <end position="403"/>
    </location>
</feature>
<dbReference type="eggNOG" id="COG4191">
    <property type="taxonomic scope" value="Bacteria"/>
</dbReference>
<dbReference type="Gene3D" id="3.30.450.20">
    <property type="entry name" value="PAS domain"/>
    <property type="match status" value="2"/>
</dbReference>
<feature type="transmembrane region" description="Helical" evidence="4">
    <location>
        <begin position="325"/>
        <end position="347"/>
    </location>
</feature>
<evidence type="ECO:0000256" key="2">
    <source>
        <dbReference type="ARBA" id="ARBA00034247"/>
    </source>
</evidence>
<keyword evidence="4" id="KW-0812">Transmembrane</keyword>
<dbReference type="InterPro" id="IPR050469">
    <property type="entry name" value="Diguanylate_Cyclase"/>
</dbReference>
<dbReference type="InterPro" id="IPR000160">
    <property type="entry name" value="GGDEF_dom"/>
</dbReference>
<dbReference type="PANTHER" id="PTHR45138:SF9">
    <property type="entry name" value="DIGUANYLATE CYCLASE DGCM-RELATED"/>
    <property type="match status" value="1"/>
</dbReference>
<dbReference type="GO" id="GO:1902201">
    <property type="term" value="P:negative regulation of bacterial-type flagellum-dependent cell motility"/>
    <property type="evidence" value="ECO:0007669"/>
    <property type="project" value="TreeGrafter"/>
</dbReference>
<evidence type="ECO:0000259" key="5">
    <source>
        <dbReference type="PROSITE" id="PS50885"/>
    </source>
</evidence>
<dbReference type="InterPro" id="IPR003660">
    <property type="entry name" value="HAMP_dom"/>
</dbReference>
<dbReference type="KEGG" id="sno:Snov_3798"/>
<dbReference type="InterPro" id="IPR043128">
    <property type="entry name" value="Rev_trsase/Diguanyl_cyclase"/>
</dbReference>
<feature type="domain" description="GGDEF" evidence="6">
    <location>
        <begin position="442"/>
        <end position="577"/>
    </location>
</feature>
<dbReference type="HOGENOM" id="CLU_482117_0_0_5"/>
<sequence>MSSHRGPHLAPDIPAQPAERHPFLGSKRGRPHAVSLRLRLVAFAVLAMTLVAAERLYSIVRLHSDNLAAAQDHVLDLMERGVSQFGTVTTEGRAVLSTLAAMPGTVPLDRYSITPSDADPLTPDPGVTPEAPSFCQGLAKVAEGSAVIDAISIIAPNGVVRCSTNAAGMGLDVSGRDYFRIAMRGIPTLESVTRSYATGMPSLYAAQPVVVEEGEVSAVLLARIGLNDLLPRRFLAELGAAAQVMLVGPEGTVIMAYPDRSATLGSNLADTAPVARAMSRTRGTLLATGPDDVRRVYAYSRLPGTNLHLLVGVDERRVIAPVERATFSAGLALLVLGVIILVTFWVIGERLIVAPVQSLADRLVRFGRGEPGEAPTAHTLITELQPLVTAFEAMSSELTRRESALRNANHRLNSLASLDPLTGIANRRSFDAALALQWNTVSQLAVLMIDIDKFKAFNDLYGHKEGDSCIRLVAQTMASTLRGTDLVARLGGEEFAVLMPSASLRAATEAAQRLRRAVETVAVPHRGGPAGVVTVSIGCAACEPEPGLTSSDLMVAADRALYEAKAAGRNEVRVAGAVQPSAGSTRLAPI</sequence>
<dbReference type="GO" id="GO:0043709">
    <property type="term" value="P:cell adhesion involved in single-species biofilm formation"/>
    <property type="evidence" value="ECO:0007669"/>
    <property type="project" value="TreeGrafter"/>
</dbReference>
<evidence type="ECO:0000313" key="8">
    <source>
        <dbReference type="Proteomes" id="UP000006633"/>
    </source>
</evidence>
<dbReference type="EMBL" id="CP002026">
    <property type="protein sequence ID" value="ADH91068.1"/>
    <property type="molecule type" value="Genomic_DNA"/>
</dbReference>
<dbReference type="PROSITE" id="PS50887">
    <property type="entry name" value="GGDEF"/>
    <property type="match status" value="1"/>
</dbReference>
<dbReference type="PANTHER" id="PTHR45138">
    <property type="entry name" value="REGULATORY COMPONENTS OF SENSORY TRANSDUCTION SYSTEM"/>
    <property type="match status" value="1"/>
</dbReference>
<dbReference type="Proteomes" id="UP000006633">
    <property type="component" value="Chromosome"/>
</dbReference>
<gene>
    <name evidence="7" type="ordered locus">Snov_3798</name>
</gene>
<keyword evidence="8" id="KW-1185">Reference proteome</keyword>
<dbReference type="SMART" id="SM00267">
    <property type="entry name" value="GGDEF"/>
    <property type="match status" value="1"/>
</dbReference>
<dbReference type="GO" id="GO:0007165">
    <property type="term" value="P:signal transduction"/>
    <property type="evidence" value="ECO:0007669"/>
    <property type="project" value="InterPro"/>
</dbReference>
<organism evidence="7 8">
    <name type="scientific">Ancylobacter novellus (strain ATCC 8093 / DSM 506 / JCM 20403 / CCM 1077 / IAM 12100 / NBRC 12443 / NCIMB 10456)</name>
    <name type="common">Starkeya novella</name>
    <dbReference type="NCBI Taxonomy" id="639283"/>
    <lineage>
        <taxon>Bacteria</taxon>
        <taxon>Pseudomonadati</taxon>
        <taxon>Pseudomonadota</taxon>
        <taxon>Alphaproteobacteria</taxon>
        <taxon>Hyphomicrobiales</taxon>
        <taxon>Xanthobacteraceae</taxon>
        <taxon>Ancylobacter</taxon>
    </lineage>
</organism>
<evidence type="ECO:0000256" key="1">
    <source>
        <dbReference type="ARBA" id="ARBA00012528"/>
    </source>
</evidence>
<dbReference type="SUPFAM" id="SSF55073">
    <property type="entry name" value="Nucleotide cyclase"/>
    <property type="match status" value="1"/>
</dbReference>
<keyword evidence="4" id="KW-1133">Transmembrane helix</keyword>
<proteinExistence type="predicted"/>
<dbReference type="Pfam" id="PF00990">
    <property type="entry name" value="GGDEF"/>
    <property type="match status" value="1"/>
</dbReference>
<keyword evidence="4" id="KW-0472">Membrane</keyword>
<protein>
    <recommendedName>
        <fullName evidence="1">diguanylate cyclase</fullName>
        <ecNumber evidence="1">2.7.7.65</ecNumber>
    </recommendedName>
</protein>
<accession>D6ZYU9</accession>
<reference evidence="7 8" key="1">
    <citation type="journal article" date="2012" name="Stand. Genomic Sci.">
        <title>Complete genome sequence of the facultatively chemolithoautotrophic and methylotrophic alpha Proteobacterium Starkeya novella type strain (ATCC 8093(T)).</title>
        <authorList>
            <person name="Kappler U."/>
            <person name="Davenport K."/>
            <person name="Beatson S."/>
            <person name="Lucas S."/>
            <person name="Lapidus A."/>
            <person name="Copeland A."/>
            <person name="Berry K.W."/>
            <person name="Glavina Del Rio T."/>
            <person name="Hammon N."/>
            <person name="Dalin E."/>
            <person name="Tice H."/>
            <person name="Pitluck S."/>
            <person name="Richardson P."/>
            <person name="Bruce D."/>
            <person name="Goodwin L.A."/>
            <person name="Han C."/>
            <person name="Tapia R."/>
            <person name="Detter J.C."/>
            <person name="Chang Y.J."/>
            <person name="Jeffries C.D."/>
            <person name="Land M."/>
            <person name="Hauser L."/>
            <person name="Kyrpides N.C."/>
            <person name="Goker M."/>
            <person name="Ivanova N."/>
            <person name="Klenk H.P."/>
            <person name="Woyke T."/>
        </authorList>
    </citation>
    <scope>NUCLEOTIDE SEQUENCE [LARGE SCALE GENOMIC DNA]</scope>
    <source>
        <strain evidence="8">ATCC 8093 / DSM 506 / JCM 20403 / CCM 1077 / IAM 12100 / NBRC 12443 / NCIMB 10456</strain>
    </source>
</reference>
<dbReference type="GO" id="GO:0052621">
    <property type="term" value="F:diguanylate cyclase activity"/>
    <property type="evidence" value="ECO:0007669"/>
    <property type="project" value="UniProtKB-EC"/>
</dbReference>
<dbReference type="FunFam" id="3.30.70.270:FF:000001">
    <property type="entry name" value="Diguanylate cyclase domain protein"/>
    <property type="match status" value="1"/>
</dbReference>
<evidence type="ECO:0000256" key="3">
    <source>
        <dbReference type="SAM" id="MobiDB-lite"/>
    </source>
</evidence>
<dbReference type="STRING" id="639283.Snov_3798"/>
<dbReference type="EC" id="2.7.7.65" evidence="1"/>